<gene>
    <name evidence="2" type="ORF">EZ428_15450</name>
</gene>
<dbReference type="OrthoDB" id="767434at2"/>
<name>A0A4V2MI59_9SPHI</name>
<proteinExistence type="predicted"/>
<accession>A0A4V2MI59</accession>
<keyword evidence="1" id="KW-0732">Signal</keyword>
<reference evidence="2 3" key="1">
    <citation type="submission" date="2019-02" db="EMBL/GenBank/DDBJ databases">
        <title>Pedobacter sp. RP-1-13 sp. nov., isolated from Arctic soil.</title>
        <authorList>
            <person name="Dahal R.H."/>
        </authorList>
    </citation>
    <scope>NUCLEOTIDE SEQUENCE [LARGE SCALE GENOMIC DNA]</scope>
    <source>
        <strain evidence="2 3">RP-1-13</strain>
    </source>
</reference>
<keyword evidence="3" id="KW-1185">Reference proteome</keyword>
<sequence length="168" mass="18645">MFKKLSIVVILVSLNFCANAQKDWVKQKFDERLTLSFPAETKKVSESTYIARDSTGTVFGVVVVPIDKSSFLSATSTDSLLTRIKFIDVIVGDIKSKMPKYAIGDIKVNQVNNVKTYSLEGINEENKSTVYINIFLVNDISYSLTCFVPAGISTANKDVFFKGFSISK</sequence>
<comment type="caution">
    <text evidence="2">The sequence shown here is derived from an EMBL/GenBank/DDBJ whole genome shotgun (WGS) entry which is preliminary data.</text>
</comment>
<dbReference type="RefSeq" id="WP_131554086.1">
    <property type="nucleotide sequence ID" value="NZ_SJSK01000004.1"/>
</dbReference>
<dbReference type="Proteomes" id="UP000292884">
    <property type="component" value="Unassembled WGS sequence"/>
</dbReference>
<feature type="chain" id="PRO_5020574559" evidence="1">
    <location>
        <begin position="21"/>
        <end position="168"/>
    </location>
</feature>
<feature type="signal peptide" evidence="1">
    <location>
        <begin position="1"/>
        <end position="20"/>
    </location>
</feature>
<evidence type="ECO:0000313" key="2">
    <source>
        <dbReference type="EMBL" id="TCC89096.1"/>
    </source>
</evidence>
<evidence type="ECO:0000256" key="1">
    <source>
        <dbReference type="SAM" id="SignalP"/>
    </source>
</evidence>
<dbReference type="AlphaFoldDB" id="A0A4V2MI59"/>
<dbReference type="EMBL" id="SJSK01000004">
    <property type="protein sequence ID" value="TCC89096.1"/>
    <property type="molecule type" value="Genomic_DNA"/>
</dbReference>
<evidence type="ECO:0000313" key="3">
    <source>
        <dbReference type="Proteomes" id="UP000292884"/>
    </source>
</evidence>
<protein>
    <submittedName>
        <fullName evidence="2">Uncharacterized protein</fullName>
    </submittedName>
</protein>
<organism evidence="2 3">
    <name type="scientific">Pedobacter frigiditerrae</name>
    <dbReference type="NCBI Taxonomy" id="2530452"/>
    <lineage>
        <taxon>Bacteria</taxon>
        <taxon>Pseudomonadati</taxon>
        <taxon>Bacteroidota</taxon>
        <taxon>Sphingobacteriia</taxon>
        <taxon>Sphingobacteriales</taxon>
        <taxon>Sphingobacteriaceae</taxon>
        <taxon>Pedobacter</taxon>
    </lineage>
</organism>